<gene>
    <name evidence="1" type="ORF">DPMN_075047</name>
</gene>
<reference evidence="1" key="2">
    <citation type="submission" date="2020-11" db="EMBL/GenBank/DDBJ databases">
        <authorList>
            <person name="McCartney M.A."/>
            <person name="Auch B."/>
            <person name="Kono T."/>
            <person name="Mallez S."/>
            <person name="Becker A."/>
            <person name="Gohl D.M."/>
            <person name="Silverstein K.A.T."/>
            <person name="Koren S."/>
            <person name="Bechman K.B."/>
            <person name="Herman A."/>
            <person name="Abrahante J.E."/>
            <person name="Garbe J."/>
        </authorList>
    </citation>
    <scope>NUCLEOTIDE SEQUENCE</scope>
    <source>
        <strain evidence="1">Duluth1</strain>
        <tissue evidence="1">Whole animal</tissue>
    </source>
</reference>
<dbReference type="EMBL" id="JAIWYP010000015">
    <property type="protein sequence ID" value="KAH3700079.1"/>
    <property type="molecule type" value="Genomic_DNA"/>
</dbReference>
<reference evidence="1" key="1">
    <citation type="journal article" date="2019" name="bioRxiv">
        <title>The Genome of the Zebra Mussel, Dreissena polymorpha: A Resource for Invasive Species Research.</title>
        <authorList>
            <person name="McCartney M.A."/>
            <person name="Auch B."/>
            <person name="Kono T."/>
            <person name="Mallez S."/>
            <person name="Zhang Y."/>
            <person name="Obille A."/>
            <person name="Becker A."/>
            <person name="Abrahante J.E."/>
            <person name="Garbe J."/>
            <person name="Badalamenti J.P."/>
            <person name="Herman A."/>
            <person name="Mangelson H."/>
            <person name="Liachko I."/>
            <person name="Sullivan S."/>
            <person name="Sone E.D."/>
            <person name="Koren S."/>
            <person name="Silverstein K.A.T."/>
            <person name="Beckman K.B."/>
            <person name="Gohl D.M."/>
        </authorList>
    </citation>
    <scope>NUCLEOTIDE SEQUENCE</scope>
    <source>
        <strain evidence="1">Duluth1</strain>
        <tissue evidence="1">Whole animal</tissue>
    </source>
</reference>
<dbReference type="AlphaFoldDB" id="A0A9D3YGC6"/>
<evidence type="ECO:0000313" key="2">
    <source>
        <dbReference type="Proteomes" id="UP000828390"/>
    </source>
</evidence>
<name>A0A9D3YGC6_DREPO</name>
<comment type="caution">
    <text evidence="1">The sequence shown here is derived from an EMBL/GenBank/DDBJ whole genome shotgun (WGS) entry which is preliminary data.</text>
</comment>
<organism evidence="1 2">
    <name type="scientific">Dreissena polymorpha</name>
    <name type="common">Zebra mussel</name>
    <name type="synonym">Mytilus polymorpha</name>
    <dbReference type="NCBI Taxonomy" id="45954"/>
    <lineage>
        <taxon>Eukaryota</taxon>
        <taxon>Metazoa</taxon>
        <taxon>Spiralia</taxon>
        <taxon>Lophotrochozoa</taxon>
        <taxon>Mollusca</taxon>
        <taxon>Bivalvia</taxon>
        <taxon>Autobranchia</taxon>
        <taxon>Heteroconchia</taxon>
        <taxon>Euheterodonta</taxon>
        <taxon>Imparidentia</taxon>
        <taxon>Neoheterodontei</taxon>
        <taxon>Myida</taxon>
        <taxon>Dreissenoidea</taxon>
        <taxon>Dreissenidae</taxon>
        <taxon>Dreissena</taxon>
    </lineage>
</organism>
<keyword evidence="2" id="KW-1185">Reference proteome</keyword>
<protein>
    <submittedName>
        <fullName evidence="1">Uncharacterized protein</fullName>
    </submittedName>
</protein>
<proteinExistence type="predicted"/>
<dbReference type="Proteomes" id="UP000828390">
    <property type="component" value="Unassembled WGS sequence"/>
</dbReference>
<evidence type="ECO:0000313" key="1">
    <source>
        <dbReference type="EMBL" id="KAH3700079.1"/>
    </source>
</evidence>
<sequence>MPRDISWPDANEHPLYDVRLGTPLAYDTFKRFFVGAESLTSPSTDTFAIYRKTGVAPTPENTISNKGHATTYSK</sequence>
<accession>A0A9D3YGC6</accession>